<sequence>MRLDSGPPSVCEFQGSVRGVPGSWVALSLCQGIRGKELTVEPALDASTLEDPHHIFSASSHVPGACGVRSVVKKNKSKNNNSSSNSDQEDAVLQRERREALHGDPMWTSKTTRFVELVLVADNSFYKNFLDKSVQRCRGIVNIVNAVSCDTVHPSRPFIGI</sequence>
<comment type="caution">
    <text evidence="3">The sequence shown here is derived from an EMBL/GenBank/DDBJ whole genome shotgun (WGS) entry which is preliminary data.</text>
</comment>
<name>A0A8J5JCI7_HOMAM</name>
<evidence type="ECO:0000313" key="3">
    <source>
        <dbReference type="EMBL" id="KAG7155176.1"/>
    </source>
</evidence>
<keyword evidence="1" id="KW-0645">Protease</keyword>
<dbReference type="Proteomes" id="UP000747542">
    <property type="component" value="Unassembled WGS sequence"/>
</dbReference>
<dbReference type="AlphaFoldDB" id="A0A8J5JCI7"/>
<reference evidence="3" key="1">
    <citation type="journal article" date="2021" name="Sci. Adv.">
        <title>The American lobster genome reveals insights on longevity, neural, and immune adaptations.</title>
        <authorList>
            <person name="Polinski J.M."/>
            <person name="Zimin A.V."/>
            <person name="Clark K.F."/>
            <person name="Kohn A.B."/>
            <person name="Sadowski N."/>
            <person name="Timp W."/>
            <person name="Ptitsyn A."/>
            <person name="Khanna P."/>
            <person name="Romanova D.Y."/>
            <person name="Williams P."/>
            <person name="Greenwood S.J."/>
            <person name="Moroz L.L."/>
            <person name="Walt D.R."/>
            <person name="Bodnar A.G."/>
        </authorList>
    </citation>
    <scope>NUCLEOTIDE SEQUENCE</scope>
    <source>
        <strain evidence="3">GMGI-L3</strain>
    </source>
</reference>
<evidence type="ECO:0000313" key="4">
    <source>
        <dbReference type="Proteomes" id="UP000747542"/>
    </source>
</evidence>
<protein>
    <submittedName>
        <fullName evidence="3">Disintegrin and metalloproteinase domain-containing protein 1-like</fullName>
    </submittedName>
</protein>
<dbReference type="EMBL" id="JAHLQT010042758">
    <property type="protein sequence ID" value="KAG7155176.1"/>
    <property type="molecule type" value="Genomic_DNA"/>
</dbReference>
<organism evidence="3 4">
    <name type="scientific">Homarus americanus</name>
    <name type="common">American lobster</name>
    <dbReference type="NCBI Taxonomy" id="6706"/>
    <lineage>
        <taxon>Eukaryota</taxon>
        <taxon>Metazoa</taxon>
        <taxon>Ecdysozoa</taxon>
        <taxon>Arthropoda</taxon>
        <taxon>Crustacea</taxon>
        <taxon>Multicrustacea</taxon>
        <taxon>Malacostraca</taxon>
        <taxon>Eumalacostraca</taxon>
        <taxon>Eucarida</taxon>
        <taxon>Decapoda</taxon>
        <taxon>Pleocyemata</taxon>
        <taxon>Astacidea</taxon>
        <taxon>Nephropoidea</taxon>
        <taxon>Nephropidae</taxon>
        <taxon>Homarus</taxon>
    </lineage>
</organism>
<evidence type="ECO:0000256" key="2">
    <source>
        <dbReference type="SAM" id="MobiDB-lite"/>
    </source>
</evidence>
<dbReference type="PANTHER" id="PTHR11905:SF159">
    <property type="entry name" value="ADAM METALLOPROTEASE"/>
    <property type="match status" value="1"/>
</dbReference>
<dbReference type="GO" id="GO:0006509">
    <property type="term" value="P:membrane protein ectodomain proteolysis"/>
    <property type="evidence" value="ECO:0007669"/>
    <property type="project" value="TreeGrafter"/>
</dbReference>
<keyword evidence="1" id="KW-0378">Hydrolase</keyword>
<feature type="region of interest" description="Disordered" evidence="2">
    <location>
        <begin position="75"/>
        <end position="94"/>
    </location>
</feature>
<proteinExistence type="predicted"/>
<keyword evidence="1" id="KW-0482">Metalloprotease</keyword>
<gene>
    <name evidence="3" type="primary">Adam1-L</name>
    <name evidence="3" type="ORF">Hamer_G027082</name>
</gene>
<accession>A0A8J5JCI7</accession>
<dbReference type="GO" id="GO:0008237">
    <property type="term" value="F:metallopeptidase activity"/>
    <property type="evidence" value="ECO:0007669"/>
    <property type="project" value="UniProtKB-KW"/>
</dbReference>
<dbReference type="PANTHER" id="PTHR11905">
    <property type="entry name" value="ADAM A DISINTEGRIN AND METALLOPROTEASE DOMAIN"/>
    <property type="match status" value="1"/>
</dbReference>
<keyword evidence="4" id="KW-1185">Reference proteome</keyword>
<evidence type="ECO:0000256" key="1">
    <source>
        <dbReference type="ARBA" id="ARBA00023049"/>
    </source>
</evidence>